<dbReference type="InterPro" id="IPR043128">
    <property type="entry name" value="Rev_trsase/Diguanyl_cyclase"/>
</dbReference>
<dbReference type="SUPFAM" id="SSF56672">
    <property type="entry name" value="DNA/RNA polymerases"/>
    <property type="match status" value="1"/>
</dbReference>
<dbReference type="GO" id="GO:0005634">
    <property type="term" value="C:nucleus"/>
    <property type="evidence" value="ECO:0007669"/>
    <property type="project" value="TreeGrafter"/>
</dbReference>
<dbReference type="PANTHER" id="PTHR11076:SF33">
    <property type="entry name" value="DNA POLYMERASE KAPPA"/>
    <property type="match status" value="1"/>
</dbReference>
<dbReference type="InterPro" id="IPR001126">
    <property type="entry name" value="UmuC"/>
</dbReference>
<protein>
    <recommendedName>
        <fullName evidence="1">UmuC domain-containing protein</fullName>
    </recommendedName>
</protein>
<dbReference type="InterPro" id="IPR050116">
    <property type="entry name" value="DNA_polymerase-Y"/>
</dbReference>
<dbReference type="GO" id="GO:0042276">
    <property type="term" value="P:error-prone translesion synthesis"/>
    <property type="evidence" value="ECO:0007669"/>
    <property type="project" value="TreeGrafter"/>
</dbReference>
<dbReference type="Pfam" id="PF00817">
    <property type="entry name" value="IMS"/>
    <property type="match status" value="1"/>
</dbReference>
<proteinExistence type="predicted"/>
<dbReference type="Gene3D" id="3.30.70.270">
    <property type="match status" value="1"/>
</dbReference>
<dbReference type="GO" id="GO:0003887">
    <property type="term" value="F:DNA-directed DNA polymerase activity"/>
    <property type="evidence" value="ECO:0007669"/>
    <property type="project" value="TreeGrafter"/>
</dbReference>
<dbReference type="AlphaFoldDB" id="A0AAV7FVC1"/>
<dbReference type="PANTHER" id="PTHR11076">
    <property type="entry name" value="DNA REPAIR POLYMERASE UMUC / TRANSFERASE FAMILY MEMBER"/>
    <property type="match status" value="1"/>
</dbReference>
<comment type="caution">
    <text evidence="2">The sequence shown here is derived from an EMBL/GenBank/DDBJ whole genome shotgun (WGS) entry which is preliminary data.</text>
</comment>
<gene>
    <name evidence="2" type="ORF">IEQ34_023194</name>
</gene>
<keyword evidence="3" id="KW-1185">Reference proteome</keyword>
<name>A0AAV7FVC1_DENCH</name>
<dbReference type="GO" id="GO:0006281">
    <property type="term" value="P:DNA repair"/>
    <property type="evidence" value="ECO:0007669"/>
    <property type="project" value="InterPro"/>
</dbReference>
<dbReference type="PROSITE" id="PS50173">
    <property type="entry name" value="UMUC"/>
    <property type="match status" value="1"/>
</dbReference>
<sequence length="97" mass="10788">MSSYVEASQGVMAIFESYDPHYAQMSLDEAYLDITPYCEMNNTTADAVVMELRERVQTETGLTVSSELLLTKCWQRSAVIGINPTDNFVLSLHATSS</sequence>
<feature type="domain" description="UmuC" evidence="1">
    <location>
        <begin position="1"/>
        <end position="65"/>
    </location>
</feature>
<reference evidence="2 3" key="1">
    <citation type="journal article" date="2021" name="Hortic Res">
        <title>Chromosome-scale assembly of the Dendrobium chrysotoxum genome enhances the understanding of orchid evolution.</title>
        <authorList>
            <person name="Zhang Y."/>
            <person name="Zhang G.Q."/>
            <person name="Zhang D."/>
            <person name="Liu X.D."/>
            <person name="Xu X.Y."/>
            <person name="Sun W.H."/>
            <person name="Yu X."/>
            <person name="Zhu X."/>
            <person name="Wang Z.W."/>
            <person name="Zhao X."/>
            <person name="Zhong W.Y."/>
            <person name="Chen H."/>
            <person name="Yin W.L."/>
            <person name="Huang T."/>
            <person name="Niu S.C."/>
            <person name="Liu Z.J."/>
        </authorList>
    </citation>
    <scope>NUCLEOTIDE SEQUENCE [LARGE SCALE GENOMIC DNA]</scope>
    <source>
        <strain evidence="2">Lindl</strain>
    </source>
</reference>
<evidence type="ECO:0000259" key="1">
    <source>
        <dbReference type="PROSITE" id="PS50173"/>
    </source>
</evidence>
<organism evidence="2 3">
    <name type="scientific">Dendrobium chrysotoxum</name>
    <name type="common">Orchid</name>
    <dbReference type="NCBI Taxonomy" id="161865"/>
    <lineage>
        <taxon>Eukaryota</taxon>
        <taxon>Viridiplantae</taxon>
        <taxon>Streptophyta</taxon>
        <taxon>Embryophyta</taxon>
        <taxon>Tracheophyta</taxon>
        <taxon>Spermatophyta</taxon>
        <taxon>Magnoliopsida</taxon>
        <taxon>Liliopsida</taxon>
        <taxon>Asparagales</taxon>
        <taxon>Orchidaceae</taxon>
        <taxon>Epidendroideae</taxon>
        <taxon>Malaxideae</taxon>
        <taxon>Dendrobiinae</taxon>
        <taxon>Dendrobium</taxon>
    </lineage>
</organism>
<dbReference type="EMBL" id="JAGFBR010000033">
    <property type="protein sequence ID" value="KAH0447971.1"/>
    <property type="molecule type" value="Genomic_DNA"/>
</dbReference>
<accession>A0AAV7FVC1</accession>
<dbReference type="Proteomes" id="UP000775213">
    <property type="component" value="Unassembled WGS sequence"/>
</dbReference>
<dbReference type="InterPro" id="IPR043502">
    <property type="entry name" value="DNA/RNA_pol_sf"/>
</dbReference>
<evidence type="ECO:0000313" key="2">
    <source>
        <dbReference type="EMBL" id="KAH0447971.1"/>
    </source>
</evidence>
<evidence type="ECO:0000313" key="3">
    <source>
        <dbReference type="Proteomes" id="UP000775213"/>
    </source>
</evidence>